<proteinExistence type="predicted"/>
<dbReference type="EMBL" id="CAJVPJ010007775">
    <property type="protein sequence ID" value="CAG8677569.1"/>
    <property type="molecule type" value="Genomic_DNA"/>
</dbReference>
<accession>A0A9N9EMF3</accession>
<dbReference type="AlphaFoldDB" id="A0A9N9EMF3"/>
<feature type="region of interest" description="Disordered" evidence="1">
    <location>
        <begin position="93"/>
        <end position="112"/>
    </location>
</feature>
<name>A0A9N9EMF3_9GLOM</name>
<evidence type="ECO:0000313" key="3">
    <source>
        <dbReference type="Proteomes" id="UP000789572"/>
    </source>
</evidence>
<protein>
    <submittedName>
        <fullName evidence="2">6035_t:CDS:1</fullName>
    </submittedName>
</protein>
<feature type="non-terminal residue" evidence="2">
    <location>
        <position position="112"/>
    </location>
</feature>
<comment type="caution">
    <text evidence="2">The sequence shown here is derived from an EMBL/GenBank/DDBJ whole genome shotgun (WGS) entry which is preliminary data.</text>
</comment>
<dbReference type="Proteomes" id="UP000789572">
    <property type="component" value="Unassembled WGS sequence"/>
</dbReference>
<sequence>AAVNQDEYLPYESLPDLLEDLPVQINVENRETESSISQEISNEGEHDYCLKSSDIRIMSENLSSIVISETAKDIDSPNTAVSDKVITPEETVSVNISTTPVENTQKGEQWQT</sequence>
<keyword evidence="3" id="KW-1185">Reference proteome</keyword>
<reference evidence="2" key="1">
    <citation type="submission" date="2021-06" db="EMBL/GenBank/DDBJ databases">
        <authorList>
            <person name="Kallberg Y."/>
            <person name="Tangrot J."/>
            <person name="Rosling A."/>
        </authorList>
    </citation>
    <scope>NUCLEOTIDE SEQUENCE</scope>
    <source>
        <strain evidence="2">IA702</strain>
    </source>
</reference>
<feature type="non-terminal residue" evidence="2">
    <location>
        <position position="1"/>
    </location>
</feature>
<evidence type="ECO:0000313" key="2">
    <source>
        <dbReference type="EMBL" id="CAG8677569.1"/>
    </source>
</evidence>
<organism evidence="2 3">
    <name type="scientific">Paraglomus occultum</name>
    <dbReference type="NCBI Taxonomy" id="144539"/>
    <lineage>
        <taxon>Eukaryota</taxon>
        <taxon>Fungi</taxon>
        <taxon>Fungi incertae sedis</taxon>
        <taxon>Mucoromycota</taxon>
        <taxon>Glomeromycotina</taxon>
        <taxon>Glomeromycetes</taxon>
        <taxon>Paraglomerales</taxon>
        <taxon>Paraglomeraceae</taxon>
        <taxon>Paraglomus</taxon>
    </lineage>
</organism>
<evidence type="ECO:0000256" key="1">
    <source>
        <dbReference type="SAM" id="MobiDB-lite"/>
    </source>
</evidence>
<gene>
    <name evidence="2" type="ORF">POCULU_LOCUS11315</name>
</gene>